<reference evidence="2" key="1">
    <citation type="submission" date="2011-10" db="EMBL/GenBank/DDBJ databases">
        <title>The Genome Sequence of Fusarium oxysporum HDV247.</title>
        <authorList>
            <consortium name="The Broad Institute Genome Sequencing Platform"/>
            <person name="Ma L.-J."/>
            <person name="Gale L.R."/>
            <person name="Schwartz D.C."/>
            <person name="Zhou S."/>
            <person name="Corby-Kistler H."/>
            <person name="Young S.K."/>
            <person name="Zeng Q."/>
            <person name="Gargeya S."/>
            <person name="Fitzgerald M."/>
            <person name="Haas B."/>
            <person name="Abouelleil A."/>
            <person name="Alvarado L."/>
            <person name="Arachchi H.M."/>
            <person name="Berlin A."/>
            <person name="Brown A."/>
            <person name="Chapman S.B."/>
            <person name="Chen Z."/>
            <person name="Dunbar C."/>
            <person name="Freedman E."/>
            <person name="Gearin G."/>
            <person name="Goldberg J."/>
            <person name="Griggs A."/>
            <person name="Gujja S."/>
            <person name="Heiman D."/>
            <person name="Howarth C."/>
            <person name="Larson L."/>
            <person name="Lui A."/>
            <person name="MacDonald P.J.P."/>
            <person name="Montmayeur A."/>
            <person name="Murphy C."/>
            <person name="Neiman D."/>
            <person name="Pearson M."/>
            <person name="Priest M."/>
            <person name="Roberts A."/>
            <person name="Saif S."/>
            <person name="Shea T."/>
            <person name="Shenoy N."/>
            <person name="Sisk P."/>
            <person name="Stolte C."/>
            <person name="Sykes S."/>
            <person name="Wortman J."/>
            <person name="Nusbaum C."/>
            <person name="Birren B."/>
        </authorList>
    </citation>
    <scope>NUCLEOTIDE SEQUENCE [LARGE SCALE GENOMIC DNA]</scope>
    <source>
        <strain evidence="2">HDV247</strain>
    </source>
</reference>
<dbReference type="AlphaFoldDB" id="W9NKM3"/>
<feature type="compositionally biased region" description="Acidic residues" evidence="1">
    <location>
        <begin position="246"/>
        <end position="264"/>
    </location>
</feature>
<feature type="compositionally biased region" description="Polar residues" evidence="1">
    <location>
        <begin position="1"/>
        <end position="10"/>
    </location>
</feature>
<name>W9NKM3_FUSOX</name>
<dbReference type="HOGENOM" id="CLU_946788_0_0_1"/>
<proteinExistence type="predicted"/>
<dbReference type="Proteomes" id="UP000030751">
    <property type="component" value="Unassembled WGS sequence"/>
</dbReference>
<accession>W9NKM3</accession>
<evidence type="ECO:0000313" key="2">
    <source>
        <dbReference type="EMBL" id="EXA28420.1"/>
    </source>
</evidence>
<gene>
    <name evidence="2" type="ORF">FOVG_19974</name>
</gene>
<sequence length="294" mass="32537">MATQEATNQMDPAHDGTLSQWPRSDHGLTAGPGLALDADYWVEAMADELLHYPAYRCLVCKTHGYAVSNLDSHLKTQHAHIGAKTRRVISARYAGLELQGLSKDDLPHSPLNPIPAIEGLPLHTGFACTQCGFLTRSWKCLKGSGLASSYRPSSPLPGRPSITSASRPHLGMGADRLEVRVPLLFGPLQEKTSMDRYLSYMKRFLCYCLNVLSLEEEVLLADHGFRFTLEQRSNLEKLWAHLQGEEDKEIEGEGDDDEAEEDEIEGGRPSSSRHNSPNSDEGLQERILQVLAGF</sequence>
<feature type="region of interest" description="Disordered" evidence="1">
    <location>
        <begin position="244"/>
        <end position="284"/>
    </location>
</feature>
<feature type="region of interest" description="Disordered" evidence="1">
    <location>
        <begin position="1"/>
        <end position="24"/>
    </location>
</feature>
<feature type="compositionally biased region" description="Low complexity" evidence="1">
    <location>
        <begin position="267"/>
        <end position="279"/>
    </location>
</feature>
<organism evidence="2">
    <name type="scientific">Fusarium oxysporum f. sp. pisi HDV247</name>
    <dbReference type="NCBI Taxonomy" id="1080344"/>
    <lineage>
        <taxon>Eukaryota</taxon>
        <taxon>Fungi</taxon>
        <taxon>Dikarya</taxon>
        <taxon>Ascomycota</taxon>
        <taxon>Pezizomycotina</taxon>
        <taxon>Sordariomycetes</taxon>
        <taxon>Hypocreomycetidae</taxon>
        <taxon>Hypocreales</taxon>
        <taxon>Nectriaceae</taxon>
        <taxon>Fusarium</taxon>
        <taxon>Fusarium oxysporum species complex</taxon>
    </lineage>
</organism>
<dbReference type="Pfam" id="PF12013">
    <property type="entry name" value="OrsD"/>
    <property type="match status" value="1"/>
</dbReference>
<protein>
    <submittedName>
        <fullName evidence="2">Uncharacterized protein</fullName>
    </submittedName>
</protein>
<dbReference type="EMBL" id="KI981431">
    <property type="protein sequence ID" value="EXA28420.1"/>
    <property type="molecule type" value="Genomic_DNA"/>
</dbReference>
<evidence type="ECO:0000256" key="1">
    <source>
        <dbReference type="SAM" id="MobiDB-lite"/>
    </source>
</evidence>
<feature type="region of interest" description="Disordered" evidence="1">
    <location>
        <begin position="148"/>
        <end position="168"/>
    </location>
</feature>
<dbReference type="InterPro" id="IPR022698">
    <property type="entry name" value="OrsD"/>
</dbReference>
<dbReference type="OrthoDB" id="5104028at2759"/>
<reference evidence="2" key="2">
    <citation type="submission" date="2014-02" db="EMBL/GenBank/DDBJ databases">
        <title>Annotation of the Genome Sequence of Fusarium oxysporum HDV247.</title>
        <authorList>
            <consortium name="The Broad Institute Genomics Platform"/>
            <person name="Ma L.-J."/>
            <person name="Corby-Kistler H."/>
            <person name="Broz K."/>
            <person name="Gale L.R."/>
            <person name="Jonkers W."/>
            <person name="O'Donnell K."/>
            <person name="Ploetz R."/>
            <person name="Steinberg C."/>
            <person name="Schwartz D.C."/>
            <person name="VanEtten H."/>
            <person name="Zhou S."/>
            <person name="Young S.K."/>
            <person name="Zeng Q."/>
            <person name="Gargeya S."/>
            <person name="Fitzgerald M."/>
            <person name="Abouelleil A."/>
            <person name="Alvarado L."/>
            <person name="Chapman S.B."/>
            <person name="Gainer-Dewar J."/>
            <person name="Goldberg J."/>
            <person name="Griggs A."/>
            <person name="Gujja S."/>
            <person name="Hansen M."/>
            <person name="Howarth C."/>
            <person name="Imamovic A."/>
            <person name="Ireland A."/>
            <person name="Larimer J."/>
            <person name="McCowan C."/>
            <person name="Murphy C."/>
            <person name="Pearson M."/>
            <person name="Poon T.W."/>
            <person name="Priest M."/>
            <person name="Roberts A."/>
            <person name="Saif S."/>
            <person name="Shea T."/>
            <person name="Sykes S."/>
            <person name="Wortman J."/>
            <person name="Nusbaum C."/>
            <person name="Birren B."/>
        </authorList>
    </citation>
    <scope>NUCLEOTIDE SEQUENCE</scope>
    <source>
        <strain evidence="2">HDV247</strain>
    </source>
</reference>